<sequence>MLRPRTRERSVDNGGDEGDKNSLGDDLDADGEKDEGEDEEKDGEDPGAGADDSSETGEASVDDSTFGASPKTYRTLPNFGDTHHSDQTSQRAATISVPIRLDGFETTYATWQQFEVAFQQLQRDTFKLFTKRTSIPDAVRNKAIE</sequence>
<name>A0A8T1HYG8_9STRA</name>
<reference evidence="2" key="1">
    <citation type="submission" date="2018-05" db="EMBL/GenBank/DDBJ databases">
        <title>Effector identification in a new, highly contiguous assembly of the strawberry crown rot pathogen Phytophthora cactorum.</title>
        <authorList>
            <person name="Armitage A.D."/>
            <person name="Nellist C.F."/>
            <person name="Bates H."/>
            <person name="Vickerstaff R.J."/>
            <person name="Harrison R.J."/>
        </authorList>
    </citation>
    <scope>NUCLEOTIDE SEQUENCE</scope>
    <source>
        <strain evidence="2">P421</strain>
    </source>
</reference>
<dbReference type="VEuPathDB" id="FungiDB:PC110_g16918"/>
<comment type="caution">
    <text evidence="2">The sequence shown here is derived from an EMBL/GenBank/DDBJ whole genome shotgun (WGS) entry which is preliminary data.</text>
</comment>
<feature type="region of interest" description="Disordered" evidence="1">
    <location>
        <begin position="1"/>
        <end position="92"/>
    </location>
</feature>
<feature type="compositionally biased region" description="Acidic residues" evidence="1">
    <location>
        <begin position="25"/>
        <end position="45"/>
    </location>
</feature>
<accession>A0A8T1HYG8</accession>
<protein>
    <submittedName>
        <fullName evidence="2">Uncharacterized protein</fullName>
    </submittedName>
</protein>
<gene>
    <name evidence="2" type="ORF">PC129_g11981</name>
</gene>
<dbReference type="EMBL" id="RCMV01000438">
    <property type="protein sequence ID" value="KAG3217191.1"/>
    <property type="molecule type" value="Genomic_DNA"/>
</dbReference>
<evidence type="ECO:0000313" key="3">
    <source>
        <dbReference type="Proteomes" id="UP000760860"/>
    </source>
</evidence>
<evidence type="ECO:0000313" key="2">
    <source>
        <dbReference type="EMBL" id="KAG3217191.1"/>
    </source>
</evidence>
<proteinExistence type="predicted"/>
<dbReference type="AlphaFoldDB" id="A0A8T1HYG8"/>
<evidence type="ECO:0000256" key="1">
    <source>
        <dbReference type="SAM" id="MobiDB-lite"/>
    </source>
</evidence>
<dbReference type="Proteomes" id="UP000760860">
    <property type="component" value="Unassembled WGS sequence"/>
</dbReference>
<organism evidence="2 3">
    <name type="scientific">Phytophthora cactorum</name>
    <dbReference type="NCBI Taxonomy" id="29920"/>
    <lineage>
        <taxon>Eukaryota</taxon>
        <taxon>Sar</taxon>
        <taxon>Stramenopiles</taxon>
        <taxon>Oomycota</taxon>
        <taxon>Peronosporomycetes</taxon>
        <taxon>Peronosporales</taxon>
        <taxon>Peronosporaceae</taxon>
        <taxon>Phytophthora</taxon>
    </lineage>
</organism>
<feature type="compositionally biased region" description="Basic and acidic residues" evidence="1">
    <location>
        <begin position="1"/>
        <end position="23"/>
    </location>
</feature>